<dbReference type="InterPro" id="IPR027485">
    <property type="entry name" value="AMMECR1_N"/>
</dbReference>
<dbReference type="InterPro" id="IPR002733">
    <property type="entry name" value="AMMECR1_domain"/>
</dbReference>
<evidence type="ECO:0000259" key="1">
    <source>
        <dbReference type="PROSITE" id="PS51112"/>
    </source>
</evidence>
<reference evidence="2 3" key="1">
    <citation type="submission" date="2019-08" db="EMBL/GenBank/DDBJ databases">
        <authorList>
            <person name="Alioto T."/>
            <person name="Alioto T."/>
            <person name="Gomez Garrido J."/>
        </authorList>
    </citation>
    <scope>NUCLEOTIDE SEQUENCE [LARGE SCALE GENOMIC DNA]</scope>
</reference>
<dbReference type="PANTHER" id="PTHR13016:SF0">
    <property type="entry name" value="AMME SYNDROME CANDIDATE GENE 1 PROTEIN"/>
    <property type="match status" value="1"/>
</dbReference>
<dbReference type="Proteomes" id="UP000325440">
    <property type="component" value="Unassembled WGS sequence"/>
</dbReference>
<dbReference type="EMBL" id="CABPRJ010000493">
    <property type="protein sequence ID" value="VVC29467.1"/>
    <property type="molecule type" value="Genomic_DNA"/>
</dbReference>
<evidence type="ECO:0000313" key="2">
    <source>
        <dbReference type="EMBL" id="VVC29467.1"/>
    </source>
</evidence>
<proteinExistence type="predicted"/>
<organism evidence="2 3">
    <name type="scientific">Cinara cedri</name>
    <dbReference type="NCBI Taxonomy" id="506608"/>
    <lineage>
        <taxon>Eukaryota</taxon>
        <taxon>Metazoa</taxon>
        <taxon>Ecdysozoa</taxon>
        <taxon>Arthropoda</taxon>
        <taxon>Hexapoda</taxon>
        <taxon>Insecta</taxon>
        <taxon>Pterygota</taxon>
        <taxon>Neoptera</taxon>
        <taxon>Paraneoptera</taxon>
        <taxon>Hemiptera</taxon>
        <taxon>Sternorrhyncha</taxon>
        <taxon>Aphidomorpha</taxon>
        <taxon>Aphidoidea</taxon>
        <taxon>Aphididae</taxon>
        <taxon>Lachninae</taxon>
        <taxon>Cinara</taxon>
    </lineage>
</organism>
<dbReference type="Gene3D" id="3.30.700.20">
    <property type="entry name" value="Hypothetical protein ph0010, domain 1"/>
    <property type="match status" value="1"/>
</dbReference>
<dbReference type="Pfam" id="PF01871">
    <property type="entry name" value="AMMECR1"/>
    <property type="match status" value="1"/>
</dbReference>
<name>A0A5E4MHX1_9HEMI</name>
<evidence type="ECO:0000313" key="3">
    <source>
        <dbReference type="Proteomes" id="UP000325440"/>
    </source>
</evidence>
<feature type="domain" description="AMMECR1" evidence="1">
    <location>
        <begin position="38"/>
        <end position="232"/>
    </location>
</feature>
<keyword evidence="3" id="KW-1185">Reference proteome</keyword>
<dbReference type="SUPFAM" id="SSF143447">
    <property type="entry name" value="AMMECR1-like"/>
    <property type="match status" value="1"/>
</dbReference>
<gene>
    <name evidence="2" type="ORF">CINCED_3A022899</name>
</gene>
<dbReference type="FunFam" id="3.30.700.20:FF:000001">
    <property type="entry name" value="AMME syndrome candidate gene 1"/>
    <property type="match status" value="1"/>
</dbReference>
<accession>A0A5E4MHX1</accession>
<sequence length="237" mass="26862">MSSGCCGTNTKKQKLHHHHQASLDFNGGSGSVSTVLNDGIVQKITSPAMGYFCFDTLYNYLNSLEPPKKPDFTNDPFPLFVTWETGIDKKLRGCIGTFNSIALHSGLREYAITSALRDSRFNPISSDELNRLHVTVSILLNFEEGKDYNDWDIGVHGIRIEFQNERGIKRTATYLPEIAEEQGWDKIQTIDSLLRKGGYRGAVTQETRRSLKLTRYRSETVSVSFQDYMNHIKSLRC</sequence>
<dbReference type="OrthoDB" id="24630at2759"/>
<dbReference type="AlphaFoldDB" id="A0A5E4MHX1"/>
<dbReference type="PROSITE" id="PS51112">
    <property type="entry name" value="AMMECR1"/>
    <property type="match status" value="1"/>
</dbReference>
<dbReference type="PANTHER" id="PTHR13016">
    <property type="entry name" value="AMMECR1 HOMOLOG"/>
    <property type="match status" value="1"/>
</dbReference>
<protein>
    <submittedName>
        <fullName evidence="2">AMMECR1 domain,AMMECR1, N-terminal,AMMECR1</fullName>
    </submittedName>
</protein>
<dbReference type="InterPro" id="IPR036071">
    <property type="entry name" value="AMMECR1_dom_sf"/>
</dbReference>
<dbReference type="NCBIfam" id="TIGR00296">
    <property type="entry name" value="TIGR00296 family protein"/>
    <property type="match status" value="1"/>
</dbReference>
<dbReference type="InterPro" id="IPR023473">
    <property type="entry name" value="AMMECR1"/>
</dbReference>